<dbReference type="Proteomes" id="UP001500171">
    <property type="component" value="Unassembled WGS sequence"/>
</dbReference>
<proteinExistence type="predicted"/>
<name>A0ABP9N380_9GAMM</name>
<sequence length="553" mass="62761">MKHYYLITQQQWQDLQKPADDSLLMQRDTPYNTRIIDNTGFKQVRYYYRQQMDEIIHYCVKHQDECKNLYPTLEKLGLYYGNNTYHKDEAKFSAALRDALSSERAVLLEKPIEANSGMLPPEDNFLRLPSHQIARPLSQDEIYAQKTAFLEDNNYIEFTIYDLPNHPFTVFDNASQKIVGQGTLDSSGYAYVKLTPEVKYVDVVFDKQQQSRPWYYDVPLQFVGGLRDMAQSTMDLAWDTSVHKSMTTIIAGNTVSNPIQIPTIPQAQTVAGSLTHGVTQFLAAFIPVARQLKVIAPLKNMGKLSRGMVAGGIADYTAFAPHEERLSNLIQSFPELQNPVTEYLQAKPDDSNAEGRFKNALEGLTLGALTETFSHSLRALKYARIKWTAFEVKTKVHYKLEASQYAIKDVPESTPNFSAIDGNSKQIAIFMPKLEYEALLKDAIKNSDSNTMVLGKYTRDSSSYLAVAKENNAMYFDMGDKWGKIKNTYNLTDDSMFKLFNLPALDEAIKNGKTIQFTHNPIGDQGALGKELKYLIRNGYRFEPKTLIAQPLK</sequence>
<organism evidence="1 2">
    <name type="scientific">Orbus sasakiae</name>
    <dbReference type="NCBI Taxonomy" id="1078475"/>
    <lineage>
        <taxon>Bacteria</taxon>
        <taxon>Pseudomonadati</taxon>
        <taxon>Pseudomonadota</taxon>
        <taxon>Gammaproteobacteria</taxon>
        <taxon>Orbales</taxon>
        <taxon>Orbaceae</taxon>
        <taxon>Orbus</taxon>
    </lineage>
</organism>
<evidence type="ECO:0000313" key="1">
    <source>
        <dbReference type="EMBL" id="GAA5105637.1"/>
    </source>
</evidence>
<gene>
    <name evidence="1" type="ORF">GCM10023211_04610</name>
</gene>
<reference evidence="2" key="1">
    <citation type="journal article" date="2019" name="Int. J. Syst. Evol. Microbiol.">
        <title>The Global Catalogue of Microorganisms (GCM) 10K type strain sequencing project: providing services to taxonomists for standard genome sequencing and annotation.</title>
        <authorList>
            <consortium name="The Broad Institute Genomics Platform"/>
            <consortium name="The Broad Institute Genome Sequencing Center for Infectious Disease"/>
            <person name="Wu L."/>
            <person name="Ma J."/>
        </authorList>
    </citation>
    <scope>NUCLEOTIDE SEQUENCE [LARGE SCALE GENOMIC DNA]</scope>
    <source>
        <strain evidence="2">JCM 18050</strain>
    </source>
</reference>
<protein>
    <submittedName>
        <fullName evidence="1">Uncharacterized protein</fullName>
    </submittedName>
</protein>
<comment type="caution">
    <text evidence="1">The sequence shown here is derived from an EMBL/GenBank/DDBJ whole genome shotgun (WGS) entry which is preliminary data.</text>
</comment>
<dbReference type="EMBL" id="BAABHY010000001">
    <property type="protein sequence ID" value="GAA5105637.1"/>
    <property type="molecule type" value="Genomic_DNA"/>
</dbReference>
<evidence type="ECO:0000313" key="2">
    <source>
        <dbReference type="Proteomes" id="UP001500171"/>
    </source>
</evidence>
<keyword evidence="2" id="KW-1185">Reference proteome</keyword>
<dbReference type="RefSeq" id="WP_345488392.1">
    <property type="nucleotide sequence ID" value="NZ_BAABHY010000001.1"/>
</dbReference>
<accession>A0ABP9N380</accession>